<dbReference type="AlphaFoldDB" id="A0A068NXK0"/>
<dbReference type="KEGG" id="fgi:OP10G_4793"/>
<proteinExistence type="predicted"/>
<accession>A0A068NXK0</accession>
<protein>
    <submittedName>
        <fullName evidence="3">Uncharacterized protein</fullName>
    </submittedName>
</protein>
<keyword evidence="2" id="KW-0472">Membrane</keyword>
<dbReference type="Proteomes" id="UP000027982">
    <property type="component" value="Chromosome"/>
</dbReference>
<evidence type="ECO:0000256" key="2">
    <source>
        <dbReference type="SAM" id="Phobius"/>
    </source>
</evidence>
<feature type="region of interest" description="Disordered" evidence="1">
    <location>
        <begin position="1"/>
        <end position="40"/>
    </location>
</feature>
<evidence type="ECO:0000313" key="4">
    <source>
        <dbReference type="Proteomes" id="UP000027982"/>
    </source>
</evidence>
<keyword evidence="4" id="KW-1185">Reference proteome</keyword>
<dbReference type="RefSeq" id="WP_025227977.1">
    <property type="nucleotide sequence ID" value="NZ_CP007139.1"/>
</dbReference>
<evidence type="ECO:0000313" key="3">
    <source>
        <dbReference type="EMBL" id="AIE88161.1"/>
    </source>
</evidence>
<gene>
    <name evidence="3" type="ORF">OP10G_4793</name>
</gene>
<dbReference type="EMBL" id="CP007139">
    <property type="protein sequence ID" value="AIE88161.1"/>
    <property type="molecule type" value="Genomic_DNA"/>
</dbReference>
<organism evidence="3 4">
    <name type="scientific">Fimbriimonas ginsengisoli Gsoil 348</name>
    <dbReference type="NCBI Taxonomy" id="661478"/>
    <lineage>
        <taxon>Bacteria</taxon>
        <taxon>Bacillati</taxon>
        <taxon>Armatimonadota</taxon>
        <taxon>Fimbriimonadia</taxon>
        <taxon>Fimbriimonadales</taxon>
        <taxon>Fimbriimonadaceae</taxon>
        <taxon>Fimbriimonas</taxon>
    </lineage>
</organism>
<sequence>MSVAPLDRTATTNTTVIDRPLVQPRRSPLPRTKPSRRPTVAPEIRVRARVVSRQKSNAAAQAWGLRAVAFLGIFTGTYVASALLGQVMVEGARRQEIAARERASDAARVEAALSDKVFALKSATFIEGWAVAHQFVPPDAAIQKKAEAPTEVEKSRYVASR</sequence>
<reference evidence="3 4" key="1">
    <citation type="journal article" date="2014" name="PLoS ONE">
        <title>The first complete genome sequence of the class fimbriimonadia in the phylum armatimonadetes.</title>
        <authorList>
            <person name="Hu Z.Y."/>
            <person name="Wang Y.Z."/>
            <person name="Im W.T."/>
            <person name="Wang S.Y."/>
            <person name="Zhao G.P."/>
            <person name="Zheng H.J."/>
            <person name="Quan Z.X."/>
        </authorList>
    </citation>
    <scope>NUCLEOTIDE SEQUENCE [LARGE SCALE GENOMIC DNA]</scope>
    <source>
        <strain evidence="3">Gsoil 348</strain>
    </source>
</reference>
<dbReference type="STRING" id="661478.OP10G_4793"/>
<keyword evidence="2" id="KW-1133">Transmembrane helix</keyword>
<feature type="transmembrane region" description="Helical" evidence="2">
    <location>
        <begin position="63"/>
        <end position="84"/>
    </location>
</feature>
<name>A0A068NXK0_FIMGI</name>
<dbReference type="HOGENOM" id="CLU_1641243_0_0_0"/>
<evidence type="ECO:0000256" key="1">
    <source>
        <dbReference type="SAM" id="MobiDB-lite"/>
    </source>
</evidence>
<keyword evidence="2" id="KW-0812">Transmembrane</keyword>